<dbReference type="SMART" id="SM00829">
    <property type="entry name" value="PKS_ER"/>
    <property type="match status" value="1"/>
</dbReference>
<evidence type="ECO:0000313" key="5">
    <source>
        <dbReference type="Proteomes" id="UP000249130"/>
    </source>
</evidence>
<dbReference type="RefSeq" id="WP_111419117.1">
    <property type="nucleotide sequence ID" value="NZ_NPEX01000060.1"/>
</dbReference>
<dbReference type="OrthoDB" id="9805883at2"/>
<dbReference type="InterPro" id="IPR011032">
    <property type="entry name" value="GroES-like_sf"/>
</dbReference>
<dbReference type="AlphaFoldDB" id="A0A327L197"/>
<name>A0A327L197_9BRAD</name>
<dbReference type="EMBL" id="NPEX01000060">
    <property type="protein sequence ID" value="RAI44034.1"/>
    <property type="molecule type" value="Genomic_DNA"/>
</dbReference>
<dbReference type="Proteomes" id="UP000249130">
    <property type="component" value="Unassembled WGS sequence"/>
</dbReference>
<dbReference type="CDD" id="cd05286">
    <property type="entry name" value="QOR2"/>
    <property type="match status" value="1"/>
</dbReference>
<evidence type="ECO:0000256" key="2">
    <source>
        <dbReference type="ARBA" id="ARBA00023002"/>
    </source>
</evidence>
<dbReference type="PANTHER" id="PTHR48106">
    <property type="entry name" value="QUINONE OXIDOREDUCTASE PIG3-RELATED"/>
    <property type="match status" value="1"/>
</dbReference>
<dbReference type="InterPro" id="IPR047618">
    <property type="entry name" value="QOR-like"/>
</dbReference>
<dbReference type="Pfam" id="PF08240">
    <property type="entry name" value="ADH_N"/>
    <property type="match status" value="1"/>
</dbReference>
<feature type="domain" description="Enoyl reductase (ER)" evidence="3">
    <location>
        <begin position="11"/>
        <end position="321"/>
    </location>
</feature>
<dbReference type="PANTHER" id="PTHR48106:SF13">
    <property type="entry name" value="QUINONE OXIDOREDUCTASE-RELATED"/>
    <property type="match status" value="1"/>
</dbReference>
<sequence length="323" mass="32986">MPLTIQMSETGGPEVLRPVERAAAEPGPGEARIRHEAIGLNFIDVYQRRGLYPVPLPAVLGVEGAGIVEAVGSGVTDLAVGQRVVYGGLPVGAYAAVRTLPASRLVALPDAVSTPLAASAFLRGLTAHMLFHEVKAVRPGDAVLVHAGAGGLGRVLLRWGHRLGAAMIATVGSAAKVAAAREAGADHVVLHTDADWPDQVRRLAGGRGVTLACDGIGGATLARTLECVRPFGVVASLGQPAGPIPPVPVEALGPARSIGLFRPSVIAYSNDPDRYATGAADVLAFLADRPSDPVGATYPLAEAARAHADLEAGRTTGSIVLVP</sequence>
<dbReference type="Gene3D" id="3.90.180.10">
    <property type="entry name" value="Medium-chain alcohol dehydrogenases, catalytic domain"/>
    <property type="match status" value="1"/>
</dbReference>
<evidence type="ECO:0000256" key="1">
    <source>
        <dbReference type="ARBA" id="ARBA00022857"/>
    </source>
</evidence>
<dbReference type="GO" id="GO:0070402">
    <property type="term" value="F:NADPH binding"/>
    <property type="evidence" value="ECO:0007669"/>
    <property type="project" value="TreeGrafter"/>
</dbReference>
<organism evidence="4 5">
    <name type="scientific">Rhodoplanes roseus</name>
    <dbReference type="NCBI Taxonomy" id="29409"/>
    <lineage>
        <taxon>Bacteria</taxon>
        <taxon>Pseudomonadati</taxon>
        <taxon>Pseudomonadota</taxon>
        <taxon>Alphaproteobacteria</taxon>
        <taxon>Hyphomicrobiales</taxon>
        <taxon>Nitrobacteraceae</taxon>
        <taxon>Rhodoplanes</taxon>
    </lineage>
</organism>
<dbReference type="InterPro" id="IPR013154">
    <property type="entry name" value="ADH-like_N"/>
</dbReference>
<proteinExistence type="predicted"/>
<evidence type="ECO:0000259" key="3">
    <source>
        <dbReference type="SMART" id="SM00829"/>
    </source>
</evidence>
<comment type="caution">
    <text evidence="4">The sequence shown here is derived from an EMBL/GenBank/DDBJ whole genome shotgun (WGS) entry which is preliminary data.</text>
</comment>
<gene>
    <name evidence="4" type="ORF">CH341_11175</name>
</gene>
<keyword evidence="5" id="KW-1185">Reference proteome</keyword>
<dbReference type="GO" id="GO:0003960">
    <property type="term" value="F:quinone reductase (NADPH) activity"/>
    <property type="evidence" value="ECO:0007669"/>
    <property type="project" value="InterPro"/>
</dbReference>
<keyword evidence="1" id="KW-0521">NADP</keyword>
<dbReference type="Gene3D" id="3.40.50.720">
    <property type="entry name" value="NAD(P)-binding Rossmann-like Domain"/>
    <property type="match status" value="1"/>
</dbReference>
<keyword evidence="2" id="KW-0560">Oxidoreductase</keyword>
<dbReference type="InterPro" id="IPR036291">
    <property type="entry name" value="NAD(P)-bd_dom_sf"/>
</dbReference>
<dbReference type="GO" id="GO:0005829">
    <property type="term" value="C:cytosol"/>
    <property type="evidence" value="ECO:0007669"/>
    <property type="project" value="TreeGrafter"/>
</dbReference>
<dbReference type="Pfam" id="PF00107">
    <property type="entry name" value="ADH_zinc_N"/>
    <property type="match status" value="1"/>
</dbReference>
<evidence type="ECO:0000313" key="4">
    <source>
        <dbReference type="EMBL" id="RAI44034.1"/>
    </source>
</evidence>
<dbReference type="SUPFAM" id="SSF51735">
    <property type="entry name" value="NAD(P)-binding Rossmann-fold domains"/>
    <property type="match status" value="1"/>
</dbReference>
<accession>A0A327L197</accession>
<dbReference type="InterPro" id="IPR013149">
    <property type="entry name" value="ADH-like_C"/>
</dbReference>
<reference evidence="4 5" key="1">
    <citation type="submission" date="2017-07" db="EMBL/GenBank/DDBJ databases">
        <title>Draft Genome Sequences of Select Purple Nonsulfur Bacteria.</title>
        <authorList>
            <person name="Lasarre B."/>
            <person name="Mckinlay J.B."/>
        </authorList>
    </citation>
    <scope>NUCLEOTIDE SEQUENCE [LARGE SCALE GENOMIC DNA]</scope>
    <source>
        <strain evidence="4 5">DSM 5909</strain>
    </source>
</reference>
<dbReference type="GO" id="GO:0035925">
    <property type="term" value="F:mRNA 3'-UTR AU-rich region binding"/>
    <property type="evidence" value="ECO:0007669"/>
    <property type="project" value="TreeGrafter"/>
</dbReference>
<dbReference type="InterPro" id="IPR020843">
    <property type="entry name" value="ER"/>
</dbReference>
<protein>
    <submittedName>
        <fullName evidence="4">Alcohol dehydrogenase</fullName>
    </submittedName>
</protein>
<dbReference type="SUPFAM" id="SSF50129">
    <property type="entry name" value="GroES-like"/>
    <property type="match status" value="1"/>
</dbReference>